<evidence type="ECO:0000256" key="2">
    <source>
        <dbReference type="ARBA" id="ARBA00022723"/>
    </source>
</evidence>
<dbReference type="Gene3D" id="3.90.180.10">
    <property type="entry name" value="Medium-chain alcohol dehydrogenases, catalytic domain"/>
    <property type="match status" value="1"/>
</dbReference>
<dbReference type="GO" id="GO:0016491">
    <property type="term" value="F:oxidoreductase activity"/>
    <property type="evidence" value="ECO:0007669"/>
    <property type="project" value="UniProtKB-KW"/>
</dbReference>
<evidence type="ECO:0000256" key="1">
    <source>
        <dbReference type="ARBA" id="ARBA00001947"/>
    </source>
</evidence>
<evidence type="ECO:0000256" key="5">
    <source>
        <dbReference type="RuleBase" id="RU361277"/>
    </source>
</evidence>
<dbReference type="SUPFAM" id="SSF50129">
    <property type="entry name" value="GroES-like"/>
    <property type="match status" value="1"/>
</dbReference>
<dbReference type="InterPro" id="IPR036291">
    <property type="entry name" value="NAD(P)-bd_dom_sf"/>
</dbReference>
<dbReference type="GO" id="GO:0008270">
    <property type="term" value="F:zinc ion binding"/>
    <property type="evidence" value="ECO:0007669"/>
    <property type="project" value="InterPro"/>
</dbReference>
<accession>A0A7X0RFX6</accession>
<dbReference type="Pfam" id="PF08240">
    <property type="entry name" value="ADH_N"/>
    <property type="match status" value="1"/>
</dbReference>
<dbReference type="PANTHER" id="PTHR43401:SF5">
    <property type="entry name" value="ALCOHOL DEHYDROGENASE-RELATED"/>
    <property type="match status" value="1"/>
</dbReference>
<dbReference type="SUPFAM" id="SSF51735">
    <property type="entry name" value="NAD(P)-binding Rossmann-fold domains"/>
    <property type="match status" value="1"/>
</dbReference>
<evidence type="ECO:0000259" key="6">
    <source>
        <dbReference type="SMART" id="SM00829"/>
    </source>
</evidence>
<keyword evidence="4" id="KW-0560">Oxidoreductase</keyword>
<dbReference type="InterPro" id="IPR050129">
    <property type="entry name" value="Zn_alcohol_dh"/>
</dbReference>
<keyword evidence="3 5" id="KW-0862">Zinc</keyword>
<keyword evidence="2 5" id="KW-0479">Metal-binding</keyword>
<dbReference type="PANTHER" id="PTHR43401">
    <property type="entry name" value="L-THREONINE 3-DEHYDROGENASE"/>
    <property type="match status" value="1"/>
</dbReference>
<sequence length="342" mass="34780">MRAVVVHEFARPASVEVVDDPGCPPDGVVVAVAATGLCRSDWHAWVGHEPDIPLPHVPGHELAGTVAEVGPDVTGWRVGDRVTTPFVLACGACRSCARGDQQVCERQLQPGFTQWGSFAELVALPRADVNLVRIPDEVSADVAAGLGCRFGTAYRAVAQVADVRAGETVVVHGCGGVGLSVVMVALARGARVLGVDVAPESLALVAELGGEPVPADEVGSLVDLTGGGADASLDALGSTATFANSLACLRPRGRHVQVGLLLGEHATPAVAMGDVVARELQVLGSHGMSAAAYPELLALVTDGTLAPQRLVTGTIGLDEAPARLADLGRPGSGAGGITVIRP</sequence>
<dbReference type="RefSeq" id="WP_185252636.1">
    <property type="nucleotide sequence ID" value="NZ_JACKXE010000001.1"/>
</dbReference>
<dbReference type="InterPro" id="IPR013149">
    <property type="entry name" value="ADH-like_C"/>
</dbReference>
<gene>
    <name evidence="7" type="ORF">H5V45_09120</name>
</gene>
<evidence type="ECO:0000256" key="4">
    <source>
        <dbReference type="ARBA" id="ARBA00023002"/>
    </source>
</evidence>
<dbReference type="EMBL" id="JACKXE010000001">
    <property type="protein sequence ID" value="MBB6627482.1"/>
    <property type="molecule type" value="Genomic_DNA"/>
</dbReference>
<comment type="similarity">
    <text evidence="5">Belongs to the zinc-containing alcohol dehydrogenase family.</text>
</comment>
<dbReference type="AlphaFoldDB" id="A0A7X0RFX6"/>
<protein>
    <submittedName>
        <fullName evidence="7">Alcohol dehydrogenase catalytic domain-containing protein</fullName>
    </submittedName>
</protein>
<organism evidence="7 8">
    <name type="scientific">Nocardioides luti</name>
    <dbReference type="NCBI Taxonomy" id="2761101"/>
    <lineage>
        <taxon>Bacteria</taxon>
        <taxon>Bacillati</taxon>
        <taxon>Actinomycetota</taxon>
        <taxon>Actinomycetes</taxon>
        <taxon>Propionibacteriales</taxon>
        <taxon>Nocardioidaceae</taxon>
        <taxon>Nocardioides</taxon>
    </lineage>
</organism>
<name>A0A7X0RFX6_9ACTN</name>
<dbReference type="InterPro" id="IPR011032">
    <property type="entry name" value="GroES-like_sf"/>
</dbReference>
<dbReference type="InterPro" id="IPR013154">
    <property type="entry name" value="ADH-like_N"/>
</dbReference>
<dbReference type="InterPro" id="IPR002328">
    <property type="entry name" value="ADH_Zn_CS"/>
</dbReference>
<feature type="domain" description="Enoyl reductase (ER)" evidence="6">
    <location>
        <begin position="10"/>
        <end position="340"/>
    </location>
</feature>
<evidence type="ECO:0000256" key="3">
    <source>
        <dbReference type="ARBA" id="ARBA00022833"/>
    </source>
</evidence>
<evidence type="ECO:0000313" key="7">
    <source>
        <dbReference type="EMBL" id="MBB6627482.1"/>
    </source>
</evidence>
<comment type="caution">
    <text evidence="7">The sequence shown here is derived from an EMBL/GenBank/DDBJ whole genome shotgun (WGS) entry which is preliminary data.</text>
</comment>
<dbReference type="Pfam" id="PF00107">
    <property type="entry name" value="ADH_zinc_N"/>
    <property type="match status" value="1"/>
</dbReference>
<dbReference type="Proteomes" id="UP000523955">
    <property type="component" value="Unassembled WGS sequence"/>
</dbReference>
<evidence type="ECO:0000313" key="8">
    <source>
        <dbReference type="Proteomes" id="UP000523955"/>
    </source>
</evidence>
<comment type="cofactor">
    <cofactor evidence="1 5">
        <name>Zn(2+)</name>
        <dbReference type="ChEBI" id="CHEBI:29105"/>
    </cofactor>
</comment>
<reference evidence="7 8" key="1">
    <citation type="submission" date="2020-08" db="EMBL/GenBank/DDBJ databases">
        <authorList>
            <person name="Seo M.-J."/>
        </authorList>
    </citation>
    <scope>NUCLEOTIDE SEQUENCE [LARGE SCALE GENOMIC DNA]</scope>
    <source>
        <strain evidence="7 8">KIGAM211</strain>
    </source>
</reference>
<keyword evidence="8" id="KW-1185">Reference proteome</keyword>
<proteinExistence type="inferred from homology"/>
<dbReference type="PROSITE" id="PS00059">
    <property type="entry name" value="ADH_ZINC"/>
    <property type="match status" value="1"/>
</dbReference>
<dbReference type="InterPro" id="IPR020843">
    <property type="entry name" value="ER"/>
</dbReference>
<dbReference type="SMART" id="SM00829">
    <property type="entry name" value="PKS_ER"/>
    <property type="match status" value="1"/>
</dbReference>